<feature type="domain" description="Parvovirus non-structural protein 1 helicase" evidence="2">
    <location>
        <begin position="170"/>
        <end position="320"/>
    </location>
</feature>
<evidence type="ECO:0000259" key="2">
    <source>
        <dbReference type="Pfam" id="PF01057"/>
    </source>
</evidence>
<name>T1I3J3_RHOPR</name>
<dbReference type="VEuPathDB" id="VectorBase:RPRC010862"/>
<reference evidence="3" key="1">
    <citation type="submission" date="2015-05" db="UniProtKB">
        <authorList>
            <consortium name="EnsemblMetazoa"/>
        </authorList>
    </citation>
    <scope>IDENTIFICATION</scope>
</reference>
<dbReference type="AlphaFoldDB" id="T1I3J3"/>
<feature type="compositionally biased region" description="Low complexity" evidence="1">
    <location>
        <begin position="48"/>
        <end position="67"/>
    </location>
</feature>
<keyword evidence="4" id="KW-1185">Reference proteome</keyword>
<accession>T1I3J3</accession>
<proteinExistence type="predicted"/>
<evidence type="ECO:0000313" key="3">
    <source>
        <dbReference type="EnsemblMetazoa" id="RPRC010862-PA"/>
    </source>
</evidence>
<evidence type="ECO:0000256" key="1">
    <source>
        <dbReference type="SAM" id="MobiDB-lite"/>
    </source>
</evidence>
<dbReference type="SUPFAM" id="SSF52540">
    <property type="entry name" value="P-loop containing nucleoside triphosphate hydrolases"/>
    <property type="match status" value="1"/>
</dbReference>
<feature type="compositionally biased region" description="Basic residues" evidence="1">
    <location>
        <begin position="115"/>
        <end position="134"/>
    </location>
</feature>
<dbReference type="Pfam" id="PF01057">
    <property type="entry name" value="Parvo_NS1"/>
    <property type="match status" value="1"/>
</dbReference>
<evidence type="ECO:0000313" key="4">
    <source>
        <dbReference type="Proteomes" id="UP000015103"/>
    </source>
</evidence>
<dbReference type="Gene3D" id="3.40.50.300">
    <property type="entry name" value="P-loop containing nucleotide triphosphate hydrolases"/>
    <property type="match status" value="1"/>
</dbReference>
<dbReference type="InParanoid" id="T1I3J3"/>
<protein>
    <submittedName>
        <fullName evidence="3">Parvo_NS1 domain-containing protein</fullName>
    </submittedName>
</protein>
<dbReference type="STRING" id="13249.T1I3J3"/>
<dbReference type="Proteomes" id="UP000015103">
    <property type="component" value="Unassembled WGS sequence"/>
</dbReference>
<dbReference type="EMBL" id="ACPB03022484">
    <property type="status" value="NOT_ANNOTATED_CDS"/>
    <property type="molecule type" value="Genomic_DNA"/>
</dbReference>
<organism evidence="3 4">
    <name type="scientific">Rhodnius prolixus</name>
    <name type="common">Triatomid bug</name>
    <dbReference type="NCBI Taxonomy" id="13249"/>
    <lineage>
        <taxon>Eukaryota</taxon>
        <taxon>Metazoa</taxon>
        <taxon>Ecdysozoa</taxon>
        <taxon>Arthropoda</taxon>
        <taxon>Hexapoda</taxon>
        <taxon>Insecta</taxon>
        <taxon>Pterygota</taxon>
        <taxon>Neoptera</taxon>
        <taxon>Paraneoptera</taxon>
        <taxon>Hemiptera</taxon>
        <taxon>Heteroptera</taxon>
        <taxon>Panheteroptera</taxon>
        <taxon>Cimicomorpha</taxon>
        <taxon>Reduviidae</taxon>
        <taxon>Triatominae</taxon>
        <taxon>Rhodnius</taxon>
    </lineage>
</organism>
<feature type="compositionally biased region" description="Polar residues" evidence="1">
    <location>
        <begin position="68"/>
        <end position="100"/>
    </location>
</feature>
<dbReference type="EnsemblMetazoa" id="RPRC010862-RA">
    <property type="protein sequence ID" value="RPRC010862-PA"/>
    <property type="gene ID" value="RPRC010862"/>
</dbReference>
<sequence>MNKTTYNEENSDNELYESLKTTETLDDYNTDNDEPRRNERRGRRMGRTSRPYNTTTKQQNSTNQSKTIYHTNDETTTNTNIPRNEKQFNNNSESSPQPGTSKEYEKEYNIPPTSNKRKHISNPFKQHKQPQNKRRNNSIIEYIPTKLIYYMGQIGLQADSFIKRLLQNKQTLQKQLLKQTHYYDLLPETTETNDTIINWLEKLFISNDININEFFAKFILIQSRQLNKINTFIIKGPTNTGKSLLINALLKPLEPTLISRERDRSGFHLDQLPTAGYVLFEEPIIDNTNIGTWKLLMEGSELTTDIKNQSKEIIERLPFL</sequence>
<feature type="compositionally biased region" description="Basic residues" evidence="1">
    <location>
        <begin position="38"/>
        <end position="47"/>
    </location>
</feature>
<dbReference type="InterPro" id="IPR001257">
    <property type="entry name" value="Parvovirus_NS1_helicase"/>
</dbReference>
<feature type="region of interest" description="Disordered" evidence="1">
    <location>
        <begin position="1"/>
        <end position="134"/>
    </location>
</feature>
<dbReference type="HOGENOM" id="CLU_869635_0_0_1"/>
<dbReference type="InterPro" id="IPR027417">
    <property type="entry name" value="P-loop_NTPase"/>
</dbReference>
<dbReference type="GO" id="GO:0019079">
    <property type="term" value="P:viral genome replication"/>
    <property type="evidence" value="ECO:0007669"/>
    <property type="project" value="InterPro"/>
</dbReference>